<feature type="binding site" evidence="9">
    <location>
        <position position="107"/>
    </location>
    <ligand>
        <name>4-amino-2-methyl-5-(diphosphooxymethyl)pyrimidine</name>
        <dbReference type="ChEBI" id="CHEBI:57841"/>
    </ligand>
</feature>
<dbReference type="InterPro" id="IPR013785">
    <property type="entry name" value="Aldolase_TIM"/>
</dbReference>
<evidence type="ECO:0000259" key="12">
    <source>
        <dbReference type="Pfam" id="PF02581"/>
    </source>
</evidence>
<evidence type="ECO:0000256" key="1">
    <source>
        <dbReference type="ARBA" id="ARBA00005165"/>
    </source>
</evidence>
<evidence type="ECO:0000256" key="6">
    <source>
        <dbReference type="ARBA" id="ARBA00047334"/>
    </source>
</evidence>
<keyword evidence="2 9" id="KW-0808">Transferase</keyword>
<dbReference type="PANTHER" id="PTHR20857">
    <property type="entry name" value="THIAMINE-PHOSPHATE PYROPHOSPHORYLASE"/>
    <property type="match status" value="1"/>
</dbReference>
<evidence type="ECO:0000256" key="9">
    <source>
        <dbReference type="HAMAP-Rule" id="MF_00097"/>
    </source>
</evidence>
<accession>A0ABY8G0K2</accession>
<sequence>MSRAFPATDARLGLYPVVDSVVWIERLLDAGVRTLQLRIKGLPAEQAEPDIIRAIALGHRYQARLFINDYWQLAVKHQAYGVHLGQEDLDTADLDAIRAAGLRLGVSTHDDAELARAIAIQPSYIALGHIFPTQTKVMPSAPQGVAALTRQVQQLAGRIPCVAIGGISLERVPEVLASGVGSIAVVSAITQAADWRAATATLRHLIDGKETADAR</sequence>
<dbReference type="Pfam" id="PF02581">
    <property type="entry name" value="TMP-TENI"/>
    <property type="match status" value="1"/>
</dbReference>
<name>A0ABY8G0K2_9GAMM</name>
<feature type="binding site" evidence="9">
    <location>
        <begin position="36"/>
        <end position="40"/>
    </location>
    <ligand>
        <name>4-amino-2-methyl-5-(diphosphooxymethyl)pyrimidine</name>
        <dbReference type="ChEBI" id="CHEBI:57841"/>
    </ligand>
</feature>
<dbReference type="NCBIfam" id="TIGR00693">
    <property type="entry name" value="thiE"/>
    <property type="match status" value="1"/>
</dbReference>
<evidence type="ECO:0000313" key="14">
    <source>
        <dbReference type="Proteomes" id="UP001219630"/>
    </source>
</evidence>
<proteinExistence type="inferred from homology"/>
<dbReference type="InterPro" id="IPR022998">
    <property type="entry name" value="ThiamineP_synth_TenI"/>
</dbReference>
<dbReference type="InterPro" id="IPR034291">
    <property type="entry name" value="TMP_synthase"/>
</dbReference>
<dbReference type="Proteomes" id="UP001219630">
    <property type="component" value="Chromosome"/>
</dbReference>
<dbReference type="NCBIfam" id="NF002904">
    <property type="entry name" value="PRK03512.1"/>
    <property type="match status" value="1"/>
</dbReference>
<evidence type="ECO:0000256" key="3">
    <source>
        <dbReference type="ARBA" id="ARBA00022723"/>
    </source>
</evidence>
<evidence type="ECO:0000256" key="4">
    <source>
        <dbReference type="ARBA" id="ARBA00022842"/>
    </source>
</evidence>
<dbReference type="PANTHER" id="PTHR20857:SF15">
    <property type="entry name" value="THIAMINE-PHOSPHATE SYNTHASE"/>
    <property type="match status" value="1"/>
</dbReference>
<dbReference type="HAMAP" id="MF_00097">
    <property type="entry name" value="TMP_synthase"/>
    <property type="match status" value="1"/>
</dbReference>
<dbReference type="EC" id="2.5.1.3" evidence="9"/>
<dbReference type="GO" id="GO:0004789">
    <property type="term" value="F:thiamine-phosphate diphosphorylase activity"/>
    <property type="evidence" value="ECO:0007669"/>
    <property type="project" value="UniProtKB-EC"/>
</dbReference>
<dbReference type="InterPro" id="IPR036206">
    <property type="entry name" value="ThiamineP_synth_sf"/>
</dbReference>
<evidence type="ECO:0000256" key="8">
    <source>
        <dbReference type="ARBA" id="ARBA00047883"/>
    </source>
</evidence>
<comment type="catalytic activity">
    <reaction evidence="8 9 10">
        <text>2-[(2R,5Z)-2-carboxy-4-methylthiazol-5(2H)-ylidene]ethyl phosphate + 4-amino-2-methyl-5-(diphosphooxymethyl)pyrimidine + 2 H(+) = thiamine phosphate + CO2 + diphosphate</text>
        <dbReference type="Rhea" id="RHEA:47844"/>
        <dbReference type="ChEBI" id="CHEBI:15378"/>
        <dbReference type="ChEBI" id="CHEBI:16526"/>
        <dbReference type="ChEBI" id="CHEBI:33019"/>
        <dbReference type="ChEBI" id="CHEBI:37575"/>
        <dbReference type="ChEBI" id="CHEBI:57841"/>
        <dbReference type="ChEBI" id="CHEBI:62899"/>
        <dbReference type="EC" id="2.5.1.3"/>
    </reaction>
</comment>
<evidence type="ECO:0000256" key="10">
    <source>
        <dbReference type="RuleBase" id="RU003826"/>
    </source>
</evidence>
<feature type="domain" description="Thiamine phosphate synthase/TenI" evidence="12">
    <location>
        <begin position="20"/>
        <end position="189"/>
    </location>
</feature>
<dbReference type="RefSeq" id="WP_125257929.1">
    <property type="nucleotide sequence ID" value="NZ_CP114280.1"/>
</dbReference>
<comment type="similarity">
    <text evidence="9 10">Belongs to the thiamine-phosphate synthase family.</text>
</comment>
<comment type="catalytic activity">
    <reaction evidence="6 9 10">
        <text>4-methyl-5-(2-phosphooxyethyl)-thiazole + 4-amino-2-methyl-5-(diphosphooxymethyl)pyrimidine + H(+) = thiamine phosphate + diphosphate</text>
        <dbReference type="Rhea" id="RHEA:22328"/>
        <dbReference type="ChEBI" id="CHEBI:15378"/>
        <dbReference type="ChEBI" id="CHEBI:33019"/>
        <dbReference type="ChEBI" id="CHEBI:37575"/>
        <dbReference type="ChEBI" id="CHEBI:57841"/>
        <dbReference type="ChEBI" id="CHEBI:58296"/>
        <dbReference type="EC" id="2.5.1.3"/>
    </reaction>
</comment>
<keyword evidence="5 9" id="KW-0784">Thiamine biosynthesis</keyword>
<evidence type="ECO:0000256" key="2">
    <source>
        <dbReference type="ARBA" id="ARBA00022679"/>
    </source>
</evidence>
<evidence type="ECO:0000256" key="5">
    <source>
        <dbReference type="ARBA" id="ARBA00022977"/>
    </source>
</evidence>
<keyword evidence="3 9" id="KW-0479">Metal-binding</keyword>
<feature type="binding site" evidence="9">
    <location>
        <begin position="133"/>
        <end position="135"/>
    </location>
    <ligand>
        <name>2-[(2R,5Z)-2-carboxy-4-methylthiazol-5(2H)-ylidene]ethyl phosphate</name>
        <dbReference type="ChEBI" id="CHEBI:62899"/>
    </ligand>
</feature>
<evidence type="ECO:0000256" key="11">
    <source>
        <dbReference type="RuleBase" id="RU004253"/>
    </source>
</evidence>
<dbReference type="SUPFAM" id="SSF51391">
    <property type="entry name" value="Thiamin phosphate synthase"/>
    <property type="match status" value="1"/>
</dbReference>
<comment type="function">
    <text evidence="9">Condenses 4-methyl-5-(beta-hydroxyethyl)thiazole monophosphate (THZ-P) and 2-methyl-4-amino-5-hydroxymethyl pyrimidine pyrophosphate (HMP-PP) to form thiamine monophosphate (TMP).</text>
</comment>
<reference evidence="13 14" key="1">
    <citation type="submission" date="2022-12" db="EMBL/GenBank/DDBJ databases">
        <title>Complete genome sequencing of Dickeya lacustris type strain LMG30899.</title>
        <authorList>
            <person name="Dobhal S."/>
            <person name="Arizala D."/>
            <person name="Arif M."/>
        </authorList>
    </citation>
    <scope>NUCLEOTIDE SEQUENCE [LARGE SCALE GENOMIC DNA]</scope>
    <source>
        <strain evidence="13 14">LMG30899</strain>
    </source>
</reference>
<feature type="binding site" evidence="9">
    <location>
        <position position="69"/>
    </location>
    <ligand>
        <name>Mg(2+)</name>
        <dbReference type="ChEBI" id="CHEBI:18420"/>
    </ligand>
</feature>
<dbReference type="EMBL" id="CP114280">
    <property type="protein sequence ID" value="WFN54100.1"/>
    <property type="molecule type" value="Genomic_DNA"/>
</dbReference>
<organism evidence="13 14">
    <name type="scientific">Dickeya lacustris</name>
    <dbReference type="NCBI Taxonomy" id="2259638"/>
    <lineage>
        <taxon>Bacteria</taxon>
        <taxon>Pseudomonadati</taxon>
        <taxon>Pseudomonadota</taxon>
        <taxon>Gammaproteobacteria</taxon>
        <taxon>Enterobacterales</taxon>
        <taxon>Pectobacteriaceae</taxon>
        <taxon>Dickeya</taxon>
    </lineage>
</organism>
<keyword evidence="14" id="KW-1185">Reference proteome</keyword>
<dbReference type="Gene3D" id="3.20.20.70">
    <property type="entry name" value="Aldolase class I"/>
    <property type="match status" value="1"/>
</dbReference>
<feature type="binding site" evidence="9">
    <location>
        <begin position="186"/>
        <end position="187"/>
    </location>
    <ligand>
        <name>2-[(2R,5Z)-2-carboxy-4-methylthiazol-5(2H)-ylidene]ethyl phosphate</name>
        <dbReference type="ChEBI" id="CHEBI:62899"/>
    </ligand>
</feature>
<comment type="cofactor">
    <cofactor evidence="9">
        <name>Mg(2+)</name>
        <dbReference type="ChEBI" id="CHEBI:18420"/>
    </cofactor>
    <text evidence="9">Binds 1 Mg(2+) ion per subunit.</text>
</comment>
<feature type="binding site" evidence="9">
    <location>
        <position position="166"/>
    </location>
    <ligand>
        <name>2-[(2R,5Z)-2-carboxy-4-methylthiazol-5(2H)-ylidene]ethyl phosphate</name>
        <dbReference type="ChEBI" id="CHEBI:62899"/>
    </ligand>
</feature>
<dbReference type="CDD" id="cd00564">
    <property type="entry name" value="TMP_TenI"/>
    <property type="match status" value="1"/>
</dbReference>
<evidence type="ECO:0000313" key="13">
    <source>
        <dbReference type="EMBL" id="WFN54100.1"/>
    </source>
</evidence>
<feature type="binding site" evidence="9">
    <location>
        <position position="68"/>
    </location>
    <ligand>
        <name>4-amino-2-methyl-5-(diphosphooxymethyl)pyrimidine</name>
        <dbReference type="ChEBI" id="CHEBI:57841"/>
    </ligand>
</feature>
<comment type="catalytic activity">
    <reaction evidence="7 9 10">
        <text>2-(2-carboxy-4-methylthiazol-5-yl)ethyl phosphate + 4-amino-2-methyl-5-(diphosphooxymethyl)pyrimidine + 2 H(+) = thiamine phosphate + CO2 + diphosphate</text>
        <dbReference type="Rhea" id="RHEA:47848"/>
        <dbReference type="ChEBI" id="CHEBI:15378"/>
        <dbReference type="ChEBI" id="CHEBI:16526"/>
        <dbReference type="ChEBI" id="CHEBI:33019"/>
        <dbReference type="ChEBI" id="CHEBI:37575"/>
        <dbReference type="ChEBI" id="CHEBI:57841"/>
        <dbReference type="ChEBI" id="CHEBI:62890"/>
        <dbReference type="EC" id="2.5.1.3"/>
    </reaction>
</comment>
<keyword evidence="4 9" id="KW-0460">Magnesium</keyword>
<evidence type="ECO:0000256" key="7">
    <source>
        <dbReference type="ARBA" id="ARBA00047851"/>
    </source>
</evidence>
<gene>
    <name evidence="9 13" type="primary">thiE</name>
    <name evidence="13" type="ORF">O1Q98_10245</name>
</gene>
<comment type="pathway">
    <text evidence="1 9 11">Cofactor biosynthesis; thiamine diphosphate biosynthesis; thiamine phosphate from 4-amino-2-methyl-5-diphosphomethylpyrimidine and 4-methyl-5-(2-phosphoethyl)-thiazole: step 1/1.</text>
</comment>
<protein>
    <recommendedName>
        <fullName evidence="9">Thiamine-phosphate synthase</fullName>
        <shortName evidence="9">TP synthase</shortName>
        <shortName evidence="9">TPS</shortName>
        <ecNumber evidence="9">2.5.1.3</ecNumber>
    </recommendedName>
    <alternativeName>
        <fullName evidence="9">Thiamine-phosphate pyrophosphorylase</fullName>
        <shortName evidence="9">TMP pyrophosphorylase</shortName>
        <shortName evidence="9">TMP-PPase</shortName>
    </alternativeName>
</protein>
<feature type="binding site" evidence="9">
    <location>
        <position position="88"/>
    </location>
    <ligand>
        <name>Mg(2+)</name>
        <dbReference type="ChEBI" id="CHEBI:18420"/>
    </ligand>
</feature>
<feature type="binding site" evidence="9">
    <location>
        <position position="136"/>
    </location>
    <ligand>
        <name>4-amino-2-methyl-5-(diphosphooxymethyl)pyrimidine</name>
        <dbReference type="ChEBI" id="CHEBI:57841"/>
    </ligand>
</feature>